<dbReference type="EMBL" id="KZ679683">
    <property type="protein sequence ID" value="PTB52711.1"/>
    <property type="molecule type" value="Genomic_DNA"/>
</dbReference>
<keyword evidence="3" id="KW-1185">Reference proteome</keyword>
<name>A0A2T4A6N3_TRIHA</name>
<dbReference type="SUPFAM" id="SSF53098">
    <property type="entry name" value="Ribonuclease H-like"/>
    <property type="match status" value="1"/>
</dbReference>
<dbReference type="InterPro" id="IPR036397">
    <property type="entry name" value="RNaseH_sf"/>
</dbReference>
<dbReference type="RefSeq" id="XP_024772388.1">
    <property type="nucleotide sequence ID" value="XM_024924095.1"/>
</dbReference>
<evidence type="ECO:0000313" key="3">
    <source>
        <dbReference type="Proteomes" id="UP000241690"/>
    </source>
</evidence>
<dbReference type="PANTHER" id="PTHR28083:SF1">
    <property type="entry name" value="GOOD FOR FULL DBP5 ACTIVITY PROTEIN 2"/>
    <property type="match status" value="1"/>
</dbReference>
<proteinExistence type="predicted"/>
<dbReference type="InterPro" id="IPR040151">
    <property type="entry name" value="Gfd2/YDR514C-like"/>
</dbReference>
<dbReference type="Proteomes" id="UP000241690">
    <property type="component" value="Unassembled WGS sequence"/>
</dbReference>
<dbReference type="GO" id="GO:0003676">
    <property type="term" value="F:nucleic acid binding"/>
    <property type="evidence" value="ECO:0007669"/>
    <property type="project" value="InterPro"/>
</dbReference>
<dbReference type="GeneID" id="36632678"/>
<gene>
    <name evidence="2" type="ORF">M431DRAFT_89990</name>
</gene>
<evidence type="ECO:0000259" key="1">
    <source>
        <dbReference type="Pfam" id="PF21762"/>
    </source>
</evidence>
<protein>
    <recommendedName>
        <fullName evidence="1">Gfd2/YDR514C-like C-terminal domain-containing protein</fullName>
    </recommendedName>
</protein>
<dbReference type="Pfam" id="PF21762">
    <property type="entry name" value="DEDDh_C"/>
    <property type="match status" value="1"/>
</dbReference>
<sequence length="270" mass="30324">MESEYRDSVLVAIDFENTANFDKSTNLPINDVQVGLAILDPTHLSSSTSSEHLISTYNFVAGSAAYCRKAGLKFLFGKPVVIGHHQMLTSIMQCIPLGRKILLVGHDIRHEIRILRRLKFDFSHFEITGSLDTFRIAPQVLPYFSLSLGELLTELQCPHNWLHNGGNDAHFTLRALLLLAERSCPGDVGINSNLSRAVAAARLPIPHISPGETEMIAQEQLTAARKREKKRIKRIKNTRKYQSKSWGPEIIEQIRAERAAKKLNNEKYGS</sequence>
<dbReference type="GO" id="GO:0005634">
    <property type="term" value="C:nucleus"/>
    <property type="evidence" value="ECO:0007669"/>
    <property type="project" value="TreeGrafter"/>
</dbReference>
<dbReference type="InterPro" id="IPR012337">
    <property type="entry name" value="RNaseH-like_sf"/>
</dbReference>
<organism evidence="2 3">
    <name type="scientific">Trichoderma harzianum CBS 226.95</name>
    <dbReference type="NCBI Taxonomy" id="983964"/>
    <lineage>
        <taxon>Eukaryota</taxon>
        <taxon>Fungi</taxon>
        <taxon>Dikarya</taxon>
        <taxon>Ascomycota</taxon>
        <taxon>Pezizomycotina</taxon>
        <taxon>Sordariomycetes</taxon>
        <taxon>Hypocreomycetidae</taxon>
        <taxon>Hypocreales</taxon>
        <taxon>Hypocreaceae</taxon>
        <taxon>Trichoderma</taxon>
    </lineage>
</organism>
<dbReference type="AlphaFoldDB" id="A0A2T4A6N3"/>
<dbReference type="Gene3D" id="3.30.420.10">
    <property type="entry name" value="Ribonuclease H-like superfamily/Ribonuclease H"/>
    <property type="match status" value="1"/>
</dbReference>
<reference evidence="2 3" key="1">
    <citation type="submission" date="2016-07" db="EMBL/GenBank/DDBJ databases">
        <title>Multiple horizontal gene transfer events from other fungi enriched the ability of initially mycotrophic Trichoderma (Ascomycota) to feed on dead plant biomass.</title>
        <authorList>
            <consortium name="DOE Joint Genome Institute"/>
            <person name="Aerts A."/>
            <person name="Atanasova L."/>
            <person name="Chenthamara K."/>
            <person name="Zhang J."/>
            <person name="Grujic M."/>
            <person name="Henrissat B."/>
            <person name="Kuo A."/>
            <person name="Salamov A."/>
            <person name="Lipzen A."/>
            <person name="Labutti K."/>
            <person name="Barry K."/>
            <person name="Miao Y."/>
            <person name="Rahimi M.J."/>
            <person name="Shen Q."/>
            <person name="Grigoriev I.V."/>
            <person name="Kubicek C.P."/>
            <person name="Druzhinina I.S."/>
        </authorList>
    </citation>
    <scope>NUCLEOTIDE SEQUENCE [LARGE SCALE GENOMIC DNA]</scope>
    <source>
        <strain evidence="2 3">CBS 226.95</strain>
    </source>
</reference>
<dbReference type="InterPro" id="IPR048519">
    <property type="entry name" value="Gfd2/YDR514C-like_C"/>
</dbReference>
<dbReference type="PANTHER" id="PTHR28083">
    <property type="entry name" value="GOOD FOR FULL DBP5 ACTIVITY PROTEIN 2"/>
    <property type="match status" value="1"/>
</dbReference>
<accession>A0A2T4A6N3</accession>
<feature type="domain" description="Gfd2/YDR514C-like C-terminal" evidence="1">
    <location>
        <begin position="34"/>
        <end position="178"/>
    </location>
</feature>
<evidence type="ECO:0000313" key="2">
    <source>
        <dbReference type="EMBL" id="PTB52711.1"/>
    </source>
</evidence>